<dbReference type="EC" id="4.2.3.4" evidence="8"/>
<keyword evidence="9" id="KW-1185">Reference proteome</keyword>
<dbReference type="EMBL" id="JACHHZ010000003">
    <property type="protein sequence ID" value="MBB6093476.1"/>
    <property type="molecule type" value="Genomic_DNA"/>
</dbReference>
<evidence type="ECO:0000256" key="4">
    <source>
        <dbReference type="ARBA" id="ARBA00023141"/>
    </source>
</evidence>
<keyword evidence="2" id="KW-0028">Amino-acid biosynthesis</keyword>
<comment type="cofactor">
    <cofactor evidence="1">
        <name>NAD(+)</name>
        <dbReference type="ChEBI" id="CHEBI:57540"/>
    </cofactor>
</comment>
<evidence type="ECO:0000313" key="8">
    <source>
        <dbReference type="EMBL" id="MBB6093476.1"/>
    </source>
</evidence>
<reference evidence="8 9" key="1">
    <citation type="submission" date="2020-08" db="EMBL/GenBank/DDBJ databases">
        <title>Genomic Encyclopedia of Type Strains, Phase IV (KMG-IV): sequencing the most valuable type-strain genomes for metagenomic binning, comparative biology and taxonomic classification.</title>
        <authorList>
            <person name="Goeker M."/>
        </authorList>
    </citation>
    <scope>NUCLEOTIDE SEQUENCE [LARGE SCALE GENOMIC DNA]</scope>
    <source>
        <strain evidence="8 9">DSM 26723</strain>
    </source>
</reference>
<feature type="domain" description="3-dehydroquinate synthase C-terminal" evidence="7">
    <location>
        <begin position="197"/>
        <end position="323"/>
    </location>
</feature>
<evidence type="ECO:0000256" key="3">
    <source>
        <dbReference type="ARBA" id="ARBA00023027"/>
    </source>
</evidence>
<keyword evidence="4" id="KW-0057">Aromatic amino acid biosynthesis</keyword>
<name>A0A841HKU6_9GAMM</name>
<organism evidence="8 9">
    <name type="scientific">Povalibacter uvarum</name>
    <dbReference type="NCBI Taxonomy" id="732238"/>
    <lineage>
        <taxon>Bacteria</taxon>
        <taxon>Pseudomonadati</taxon>
        <taxon>Pseudomonadota</taxon>
        <taxon>Gammaproteobacteria</taxon>
        <taxon>Steroidobacterales</taxon>
        <taxon>Steroidobacteraceae</taxon>
        <taxon>Povalibacter</taxon>
    </lineage>
</organism>
<dbReference type="NCBIfam" id="NF004852">
    <property type="entry name" value="PRK06203.1"/>
    <property type="match status" value="1"/>
</dbReference>
<comment type="caution">
    <text evidence="8">The sequence shown here is derived from an EMBL/GenBank/DDBJ whole genome shotgun (WGS) entry which is preliminary data.</text>
</comment>
<accession>A0A841HKU6</accession>
<keyword evidence="5 8" id="KW-0456">Lyase</keyword>
<dbReference type="CDD" id="cd08198">
    <property type="entry name" value="DHQS-like"/>
    <property type="match status" value="1"/>
</dbReference>
<proteinExistence type="predicted"/>
<evidence type="ECO:0000313" key="9">
    <source>
        <dbReference type="Proteomes" id="UP000588068"/>
    </source>
</evidence>
<feature type="domain" description="3-dehydroquinate synthase N-terminal" evidence="6">
    <location>
        <begin position="84"/>
        <end position="191"/>
    </location>
</feature>
<dbReference type="PANTHER" id="PTHR43622:SF7">
    <property type="entry name" value="3-DEHYDROQUINATE SYNTHASE, CHLOROPLASTIC"/>
    <property type="match status" value="1"/>
</dbReference>
<dbReference type="RefSeq" id="WP_184331933.1">
    <property type="nucleotide sequence ID" value="NZ_JACHHZ010000003.1"/>
</dbReference>
<gene>
    <name evidence="8" type="ORF">HNQ60_002357</name>
</gene>
<dbReference type="GO" id="GO:0008652">
    <property type="term" value="P:amino acid biosynthetic process"/>
    <property type="evidence" value="ECO:0007669"/>
    <property type="project" value="UniProtKB-KW"/>
</dbReference>
<dbReference type="AlphaFoldDB" id="A0A841HKU6"/>
<evidence type="ECO:0000256" key="5">
    <source>
        <dbReference type="ARBA" id="ARBA00023239"/>
    </source>
</evidence>
<dbReference type="Pfam" id="PF01761">
    <property type="entry name" value="DHQ_synthase"/>
    <property type="match status" value="1"/>
</dbReference>
<dbReference type="PANTHER" id="PTHR43622">
    <property type="entry name" value="3-DEHYDROQUINATE SYNTHASE"/>
    <property type="match status" value="1"/>
</dbReference>
<dbReference type="SUPFAM" id="SSF56796">
    <property type="entry name" value="Dehydroquinate synthase-like"/>
    <property type="match status" value="1"/>
</dbReference>
<evidence type="ECO:0000256" key="2">
    <source>
        <dbReference type="ARBA" id="ARBA00022605"/>
    </source>
</evidence>
<keyword evidence="3" id="KW-0520">NAD</keyword>
<protein>
    <submittedName>
        <fullName evidence="8">3-dehydroquinate synthase</fullName>
        <ecNumber evidence="8">4.2.3.4</ecNumber>
    </submittedName>
</protein>
<dbReference type="GO" id="GO:0003856">
    <property type="term" value="F:3-dehydroquinate synthase activity"/>
    <property type="evidence" value="ECO:0007669"/>
    <property type="project" value="UniProtKB-EC"/>
</dbReference>
<evidence type="ECO:0000259" key="6">
    <source>
        <dbReference type="Pfam" id="PF01761"/>
    </source>
</evidence>
<sequence>MRLQIDQRFDVRYEYPVCFTRGAFDPDNLLLRDLITNRNARSARVLMVVDEGVTRGNPQLVRSMESYASTHADAIQLVRSPWIVRGGEVIKNDPLEVNALYEYSRTLGLCRHSYVVALGGGAMLDAVGYAAATAHRGIRLIRMPSTVLGQNDAGVGVKNAINWQGRKNFLGTFVPPYAVVNDFALLASVPVADRRAGIAEAVKVALIRDRGFFEYMQTHHRELARLDAAALEEVIVRCASLHLAHIRDGGDPFERGSQRPLDFGHWSAHRLEEISQGRLRHGEAVAIGVALDALYSFRSGMLSQSEWHAVYAILTDIGFTLNDAGFARLDVAKALNDFREHLGGELCITLLRGIGRGVEVDTIDVPLMSRCIEELRELDSARTAAGLRILA</sequence>
<dbReference type="Gene3D" id="3.40.50.1970">
    <property type="match status" value="1"/>
</dbReference>
<evidence type="ECO:0000259" key="7">
    <source>
        <dbReference type="Pfam" id="PF24621"/>
    </source>
</evidence>
<dbReference type="Pfam" id="PF24621">
    <property type="entry name" value="DHQS_C"/>
    <property type="match status" value="1"/>
</dbReference>
<dbReference type="Gene3D" id="1.20.1090.10">
    <property type="entry name" value="Dehydroquinate synthase-like - alpha domain"/>
    <property type="match status" value="1"/>
</dbReference>
<dbReference type="InterPro" id="IPR030960">
    <property type="entry name" value="DHQS/DOIS_N"/>
</dbReference>
<dbReference type="GO" id="GO:0009073">
    <property type="term" value="P:aromatic amino acid family biosynthetic process"/>
    <property type="evidence" value="ECO:0007669"/>
    <property type="project" value="UniProtKB-KW"/>
</dbReference>
<dbReference type="InterPro" id="IPR056179">
    <property type="entry name" value="DHQS_C"/>
</dbReference>
<evidence type="ECO:0000256" key="1">
    <source>
        <dbReference type="ARBA" id="ARBA00001911"/>
    </source>
</evidence>
<dbReference type="InterPro" id="IPR050071">
    <property type="entry name" value="Dehydroquinate_synthase"/>
</dbReference>
<dbReference type="Proteomes" id="UP000588068">
    <property type="component" value="Unassembled WGS sequence"/>
</dbReference>